<feature type="region of interest" description="Disordered" evidence="11">
    <location>
        <begin position="253"/>
        <end position="276"/>
    </location>
</feature>
<evidence type="ECO:0000313" key="14">
    <source>
        <dbReference type="Proteomes" id="UP001165083"/>
    </source>
</evidence>
<dbReference type="InterPro" id="IPR010614">
    <property type="entry name" value="RAD3-like_helicase_DEAD"/>
</dbReference>
<evidence type="ECO:0000256" key="4">
    <source>
        <dbReference type="ARBA" id="ARBA00022801"/>
    </source>
</evidence>
<comment type="subcellular location">
    <subcellularLocation>
        <location evidence="1">Nucleus</location>
    </subcellularLocation>
</comment>
<evidence type="ECO:0000256" key="5">
    <source>
        <dbReference type="ARBA" id="ARBA00022806"/>
    </source>
</evidence>
<dbReference type="GO" id="GO:0005634">
    <property type="term" value="C:nucleus"/>
    <property type="evidence" value="ECO:0007669"/>
    <property type="project" value="UniProtKB-SubCell"/>
</dbReference>
<feature type="compositionally biased region" description="Low complexity" evidence="11">
    <location>
        <begin position="173"/>
        <end position="195"/>
    </location>
</feature>
<dbReference type="Pfam" id="PF06733">
    <property type="entry name" value="DEAD_2"/>
    <property type="match status" value="1"/>
</dbReference>
<keyword evidence="3" id="KW-0547">Nucleotide-binding</keyword>
<dbReference type="FunFam" id="3.40.50.300:FF:005857">
    <property type="entry name" value="Uncharacterized protein"/>
    <property type="match status" value="1"/>
</dbReference>
<dbReference type="NCBIfam" id="TIGR00604">
    <property type="entry name" value="rad3"/>
    <property type="match status" value="1"/>
</dbReference>
<dbReference type="Pfam" id="PF13307">
    <property type="entry name" value="Helicase_C_2"/>
    <property type="match status" value="1"/>
</dbReference>
<dbReference type="InterPro" id="IPR027417">
    <property type="entry name" value="P-loop_NTPase"/>
</dbReference>
<dbReference type="SMART" id="SM00491">
    <property type="entry name" value="HELICc2"/>
    <property type="match status" value="1"/>
</dbReference>
<protein>
    <submittedName>
        <fullName evidence="13">Unnamed protein product</fullName>
    </submittedName>
</protein>
<evidence type="ECO:0000256" key="8">
    <source>
        <dbReference type="ARBA" id="ARBA00023014"/>
    </source>
</evidence>
<dbReference type="CDD" id="cd18788">
    <property type="entry name" value="SF2_C_XPD"/>
    <property type="match status" value="1"/>
</dbReference>
<dbReference type="PANTHER" id="PTHR11472:SF47">
    <property type="entry name" value="FANCONI ANEMIA GROUP J PROTEIN"/>
    <property type="match status" value="1"/>
</dbReference>
<dbReference type="AlphaFoldDB" id="A0A9W6TSW7"/>
<accession>A0A9W6TSW7</accession>
<keyword evidence="10" id="KW-0539">Nucleus</keyword>
<feature type="compositionally biased region" description="Polar residues" evidence="11">
    <location>
        <begin position="553"/>
        <end position="571"/>
    </location>
</feature>
<dbReference type="Gene3D" id="3.40.50.300">
    <property type="entry name" value="P-loop containing nucleotide triphosphate hydrolases"/>
    <property type="match status" value="3"/>
</dbReference>
<organism evidence="13 14">
    <name type="scientific">Phytophthora lilii</name>
    <dbReference type="NCBI Taxonomy" id="2077276"/>
    <lineage>
        <taxon>Eukaryota</taxon>
        <taxon>Sar</taxon>
        <taxon>Stramenopiles</taxon>
        <taxon>Oomycota</taxon>
        <taxon>Peronosporomycetes</taxon>
        <taxon>Peronosporales</taxon>
        <taxon>Peronosporaceae</taxon>
        <taxon>Phytophthora</taxon>
    </lineage>
</organism>
<dbReference type="GO" id="GO:1990918">
    <property type="term" value="P:double-strand break repair involved in meiotic recombination"/>
    <property type="evidence" value="ECO:0007669"/>
    <property type="project" value="TreeGrafter"/>
</dbReference>
<dbReference type="FunFam" id="3.40.50.300:FF:005861">
    <property type="entry name" value="Predicted protein"/>
    <property type="match status" value="1"/>
</dbReference>
<dbReference type="InterPro" id="IPR014013">
    <property type="entry name" value="Helic_SF1/SF2_ATP-bd_DinG/Rad3"/>
</dbReference>
<evidence type="ECO:0000256" key="3">
    <source>
        <dbReference type="ARBA" id="ARBA00022741"/>
    </source>
</evidence>
<dbReference type="SMART" id="SM00488">
    <property type="entry name" value="DEXDc2"/>
    <property type="match status" value="1"/>
</dbReference>
<keyword evidence="7" id="KW-0408">Iron</keyword>
<dbReference type="OrthoDB" id="267079at2759"/>
<keyword evidence="6" id="KW-0067">ATP-binding</keyword>
<keyword evidence="2" id="KW-0479">Metal-binding</keyword>
<gene>
    <name evidence="13" type="ORF">Plil01_000721500</name>
</gene>
<dbReference type="EMBL" id="BSXW01000333">
    <property type="protein sequence ID" value="GMF19040.1"/>
    <property type="molecule type" value="Genomic_DNA"/>
</dbReference>
<dbReference type="GO" id="GO:0046872">
    <property type="term" value="F:metal ion binding"/>
    <property type="evidence" value="ECO:0007669"/>
    <property type="project" value="UniProtKB-KW"/>
</dbReference>
<keyword evidence="8" id="KW-0411">Iron-sulfur</keyword>
<keyword evidence="9" id="KW-0413">Isomerase</keyword>
<evidence type="ECO:0000256" key="1">
    <source>
        <dbReference type="ARBA" id="ARBA00004123"/>
    </source>
</evidence>
<name>A0A9W6TSW7_9STRA</name>
<evidence type="ECO:0000256" key="2">
    <source>
        <dbReference type="ARBA" id="ARBA00022723"/>
    </source>
</evidence>
<dbReference type="SUPFAM" id="SSF52540">
    <property type="entry name" value="P-loop containing nucleoside triphosphate hydrolases"/>
    <property type="match status" value="2"/>
</dbReference>
<comment type="caution">
    <text evidence="13">The sequence shown here is derived from an EMBL/GenBank/DDBJ whole genome shotgun (WGS) entry which is preliminary data.</text>
</comment>
<sequence length="1045" mass="116567">MVSHKNLITKSPPVSTGFERFCSARKASEHANLAGKPQCGISVAMSAAEAGEVRNAFMIMGYSVEFPRGKRPFPAQLAVMNKVLAALKTEQHALLESPTGSGKTLALLCSSLTFQRQFVRDQLAAQRREREDPQAQALAAQRRAQETRLRALEAQMQLLEAQQQVEQARRQRQGQAPSTQATYQPTQETQPTQATARDDSDDDVAATQLSDDARLSSAGWLTTKKRELKDEPDAAAATKKRVLPESFAFAAEDAGTAPTQEDSAEADTAADGQPKKKRVVPPRIYFCSRTHSQLAQVVDELKNCPVSYLDSPEDSNTYTKQLQTCVLGSKRNMCVNRKVNRDPSQVDEKCRLALESSSCSYFRKRKKTNDLRRHVPPVWDIEDLVKMAQKHRECAYFHAREALDHANIVFAPYNYLLDPTIRAAVGITLKDSIVVLDEAHNVEDTCRSSASVEVTTDVLAASIKAFTLVIKHGNRPKTYNALLKLLNGMNRWLQSVNSNANAILQPSGYEEKSKVWDGADALAMLAEYSGLTKDNFAEMKSNVQEVREYENELGNSAESSQQPQTQASQDAAANPTGASILLGALALATVESIMNVVEYMFRDGLKYIDDFKLVVIKSKSTWKAGGNFRSPTKRNGGDEWELKMCIWCLNAAVAFSDIANQARSVILTSGTLSPMESFAGELGVDFPIRLEANHVVNMRKQVFIGAVMQGPGNVDLQSTYNNQQDTRYQDSMGQLLLQYSQAIPGGILMFFPSYSLLNKLSTRWKKTKLWNEIDQYKTVYTEPRNAGKDFDALLEDYKSTIAEHSSTLPSGDSDEGLPSKTGAIFLAVYRGKVSEGIDFSNDNARAVLCVGIPFPSVKELQVSLKRKYQDEKSRMNMKLVNGHVWYQLQAFRALNQALGRCIRHRQDYGAIMLLDSRHRFNKHTKSLSKWMRPYIQEFEHPQMCVPMFSDFFQRNRIELPQQVPAKTADSAPSEKKSKRAPLVLKYEVDSKGKKNSAKAKRMTTPSLSSTLATVKEFMAKQNQDTGPQESVFSIFRQHPPKKSSS</sequence>
<dbReference type="GO" id="GO:0003678">
    <property type="term" value="F:DNA helicase activity"/>
    <property type="evidence" value="ECO:0007669"/>
    <property type="project" value="InterPro"/>
</dbReference>
<feature type="compositionally biased region" description="Polar residues" evidence="11">
    <location>
        <begin position="1020"/>
        <end position="1031"/>
    </location>
</feature>
<evidence type="ECO:0000256" key="11">
    <source>
        <dbReference type="SAM" id="MobiDB-lite"/>
    </source>
</evidence>
<proteinExistence type="predicted"/>
<evidence type="ECO:0000256" key="10">
    <source>
        <dbReference type="ARBA" id="ARBA00023242"/>
    </source>
</evidence>
<evidence type="ECO:0000256" key="9">
    <source>
        <dbReference type="ARBA" id="ARBA00023235"/>
    </source>
</evidence>
<dbReference type="GO" id="GO:0016818">
    <property type="term" value="F:hydrolase activity, acting on acid anhydrides, in phosphorus-containing anhydrides"/>
    <property type="evidence" value="ECO:0007669"/>
    <property type="project" value="InterPro"/>
</dbReference>
<evidence type="ECO:0000259" key="12">
    <source>
        <dbReference type="PROSITE" id="PS51193"/>
    </source>
</evidence>
<feature type="region of interest" description="Disordered" evidence="11">
    <location>
        <begin position="987"/>
        <end position="1007"/>
    </location>
</feature>
<feature type="region of interest" description="Disordered" evidence="11">
    <location>
        <begin position="548"/>
        <end position="572"/>
    </location>
</feature>
<dbReference type="PROSITE" id="PS51193">
    <property type="entry name" value="HELICASE_ATP_BIND_2"/>
    <property type="match status" value="1"/>
</dbReference>
<dbReference type="InterPro" id="IPR006555">
    <property type="entry name" value="ATP-dep_Helicase_C"/>
</dbReference>
<dbReference type="GO" id="GO:0006289">
    <property type="term" value="P:nucleotide-excision repair"/>
    <property type="evidence" value="ECO:0007669"/>
    <property type="project" value="TreeGrafter"/>
</dbReference>
<keyword evidence="4" id="KW-0378">Hydrolase</keyword>
<dbReference type="PANTHER" id="PTHR11472">
    <property type="entry name" value="DNA REPAIR DEAD HELICASE RAD3/XP-D SUBFAMILY MEMBER"/>
    <property type="match status" value="1"/>
</dbReference>
<reference evidence="13" key="1">
    <citation type="submission" date="2023-04" db="EMBL/GenBank/DDBJ databases">
        <title>Phytophthora lilii NBRC 32176.</title>
        <authorList>
            <person name="Ichikawa N."/>
            <person name="Sato H."/>
            <person name="Tonouchi N."/>
        </authorList>
    </citation>
    <scope>NUCLEOTIDE SEQUENCE</scope>
    <source>
        <strain evidence="13">NBRC 32176</strain>
    </source>
</reference>
<keyword evidence="14" id="KW-1185">Reference proteome</keyword>
<dbReference type="GO" id="GO:0005524">
    <property type="term" value="F:ATP binding"/>
    <property type="evidence" value="ECO:0007669"/>
    <property type="project" value="UniProtKB-KW"/>
</dbReference>
<dbReference type="InterPro" id="IPR006554">
    <property type="entry name" value="Helicase-like_DEXD_c2"/>
</dbReference>
<dbReference type="InterPro" id="IPR013020">
    <property type="entry name" value="Rad3/Chl1-like"/>
</dbReference>
<keyword evidence="5" id="KW-0347">Helicase</keyword>
<dbReference type="GO" id="GO:0003677">
    <property type="term" value="F:DNA binding"/>
    <property type="evidence" value="ECO:0007669"/>
    <property type="project" value="InterPro"/>
</dbReference>
<feature type="region of interest" description="Disordered" evidence="11">
    <location>
        <begin position="165"/>
        <end position="211"/>
    </location>
</feature>
<feature type="domain" description="Helicase ATP-binding" evidence="12">
    <location>
        <begin position="62"/>
        <end position="486"/>
    </location>
</feature>
<feature type="region of interest" description="Disordered" evidence="11">
    <location>
        <begin position="1020"/>
        <end position="1045"/>
    </location>
</feature>
<evidence type="ECO:0000313" key="13">
    <source>
        <dbReference type="EMBL" id="GMF19040.1"/>
    </source>
</evidence>
<evidence type="ECO:0000256" key="6">
    <source>
        <dbReference type="ARBA" id="ARBA00022840"/>
    </source>
</evidence>
<evidence type="ECO:0000256" key="7">
    <source>
        <dbReference type="ARBA" id="ARBA00023004"/>
    </source>
</evidence>
<dbReference type="Proteomes" id="UP001165083">
    <property type="component" value="Unassembled WGS sequence"/>
</dbReference>
<dbReference type="InterPro" id="IPR045028">
    <property type="entry name" value="DinG/Rad3-like"/>
</dbReference>
<dbReference type="GO" id="GO:0051536">
    <property type="term" value="F:iron-sulfur cluster binding"/>
    <property type="evidence" value="ECO:0007669"/>
    <property type="project" value="UniProtKB-KW"/>
</dbReference>